<feature type="domain" description="Proteasome activator PA28 C-terminal" evidence="2">
    <location>
        <begin position="82"/>
        <end position="206"/>
    </location>
</feature>
<dbReference type="EMBL" id="HBHX01007587">
    <property type="protein sequence ID" value="CAE0103545.1"/>
    <property type="molecule type" value="Transcribed_RNA"/>
</dbReference>
<organism evidence="3">
    <name type="scientific">Haptolina ericina</name>
    <dbReference type="NCBI Taxonomy" id="156174"/>
    <lineage>
        <taxon>Eukaryota</taxon>
        <taxon>Haptista</taxon>
        <taxon>Haptophyta</taxon>
        <taxon>Prymnesiophyceae</taxon>
        <taxon>Prymnesiales</taxon>
        <taxon>Prymnesiaceae</taxon>
        <taxon>Haptolina</taxon>
    </lineage>
</organism>
<evidence type="ECO:0000256" key="1">
    <source>
        <dbReference type="SAM" id="MobiDB-lite"/>
    </source>
</evidence>
<name>A0A7S3AHN1_9EUKA</name>
<reference evidence="3" key="1">
    <citation type="submission" date="2021-01" db="EMBL/GenBank/DDBJ databases">
        <authorList>
            <person name="Corre E."/>
            <person name="Pelletier E."/>
            <person name="Niang G."/>
            <person name="Scheremetjew M."/>
            <person name="Finn R."/>
            <person name="Kale V."/>
            <person name="Holt S."/>
            <person name="Cochrane G."/>
            <person name="Meng A."/>
            <person name="Brown T."/>
            <person name="Cohen L."/>
        </authorList>
    </citation>
    <scope>NUCLEOTIDE SEQUENCE</scope>
    <source>
        <strain evidence="3">CCMP281</strain>
    </source>
</reference>
<dbReference type="InterPro" id="IPR036252">
    <property type="entry name" value="Proteasome_activ_sf"/>
</dbReference>
<feature type="region of interest" description="Disordered" evidence="1">
    <location>
        <begin position="1"/>
        <end position="22"/>
    </location>
</feature>
<evidence type="ECO:0000259" key="2">
    <source>
        <dbReference type="Pfam" id="PF02252"/>
    </source>
</evidence>
<accession>A0A7S3AHN1</accession>
<sequence>MWPPPPRAMSSPRRKRERGAESADELDVSALRTFLRKEESDIRVAVNELVNRDLMERINATKALEAKVGAEVSYTAALETGLVQEVRTEMRACFSVGVRLEAWVNTFAPPLSAGGNVGVSAEVQEGIFSIIHALTAGCGEAMQRMLAYEKEHAVMRTKCSDETIWLRYKSALESAQLHDLRKATIQMYGDLLMISNSICSNLSHLRADLKEEMKLSSMY</sequence>
<dbReference type="Pfam" id="PF02252">
    <property type="entry name" value="PA28_C"/>
    <property type="match status" value="1"/>
</dbReference>
<gene>
    <name evidence="3" type="ORF">HERI1096_LOCUS4203</name>
</gene>
<proteinExistence type="predicted"/>
<dbReference type="GO" id="GO:0008537">
    <property type="term" value="C:proteasome activator complex"/>
    <property type="evidence" value="ECO:0007669"/>
    <property type="project" value="InterPro"/>
</dbReference>
<evidence type="ECO:0000313" key="3">
    <source>
        <dbReference type="EMBL" id="CAE0103545.1"/>
    </source>
</evidence>
<dbReference type="SUPFAM" id="SSF47216">
    <property type="entry name" value="Proteasome activator"/>
    <property type="match status" value="1"/>
</dbReference>
<dbReference type="AlphaFoldDB" id="A0A7S3AHN1"/>
<dbReference type="InterPro" id="IPR003186">
    <property type="entry name" value="PA28_C"/>
</dbReference>
<protein>
    <recommendedName>
        <fullName evidence="2">Proteasome activator PA28 C-terminal domain-containing protein</fullName>
    </recommendedName>
</protein>